<dbReference type="KEGG" id="uvi:66064507"/>
<proteinExistence type="predicted"/>
<dbReference type="Proteomes" id="UP000027002">
    <property type="component" value="Chromosome 3"/>
</dbReference>
<protein>
    <submittedName>
        <fullName evidence="1">Uncharacterized protein</fullName>
    </submittedName>
</protein>
<dbReference type="RefSeq" id="XP_042997161.1">
    <property type="nucleotide sequence ID" value="XM_043141227.1"/>
</dbReference>
<evidence type="ECO:0000313" key="1">
    <source>
        <dbReference type="EMBL" id="QUC19488.1"/>
    </source>
</evidence>
<keyword evidence="2" id="KW-1185">Reference proteome</keyword>
<sequence length="89" mass="8931">MTPLSRCGAGADPVSRTAAAAATTAAAIIITARTTTAKTTMPKRSATLDKGVSADLARGGTAADPCVVARRTARMALRAMSDALGRSRA</sequence>
<name>A0A8E5MGF8_USTVR</name>
<organism evidence="1 2">
    <name type="scientific">Ustilaginoidea virens</name>
    <name type="common">Rice false smut fungus</name>
    <name type="synonym">Villosiclava virens</name>
    <dbReference type="NCBI Taxonomy" id="1159556"/>
    <lineage>
        <taxon>Eukaryota</taxon>
        <taxon>Fungi</taxon>
        <taxon>Dikarya</taxon>
        <taxon>Ascomycota</taxon>
        <taxon>Pezizomycotina</taxon>
        <taxon>Sordariomycetes</taxon>
        <taxon>Hypocreomycetidae</taxon>
        <taxon>Hypocreales</taxon>
        <taxon>Clavicipitaceae</taxon>
        <taxon>Ustilaginoidea</taxon>
    </lineage>
</organism>
<dbReference type="EMBL" id="CP072755">
    <property type="protein sequence ID" value="QUC19488.1"/>
    <property type="molecule type" value="Genomic_DNA"/>
</dbReference>
<gene>
    <name evidence="1" type="ORF">UV8b_03729</name>
</gene>
<reference evidence="1" key="1">
    <citation type="submission" date="2020-03" db="EMBL/GenBank/DDBJ databases">
        <title>A mixture of massive structural variations and highly conserved coding sequences in Ustilaginoidea virens genome.</title>
        <authorList>
            <person name="Zhang K."/>
            <person name="Zhao Z."/>
            <person name="Zhang Z."/>
            <person name="Li Y."/>
            <person name="Hsiang T."/>
            <person name="Sun W."/>
        </authorList>
    </citation>
    <scope>NUCLEOTIDE SEQUENCE</scope>
    <source>
        <strain evidence="1">UV-8b</strain>
    </source>
</reference>
<accession>A0A8E5MGF8</accession>
<dbReference type="GeneID" id="66064507"/>
<dbReference type="AlphaFoldDB" id="A0A8E5MGF8"/>
<evidence type="ECO:0000313" key="2">
    <source>
        <dbReference type="Proteomes" id="UP000027002"/>
    </source>
</evidence>